<evidence type="ECO:0000313" key="8">
    <source>
        <dbReference type="Proteomes" id="UP000034227"/>
    </source>
</evidence>
<dbReference type="Proteomes" id="UP000300067">
    <property type="component" value="Chromosome"/>
</dbReference>
<name>A0A0F8E5T7_METMZ</name>
<evidence type="ECO:0000313" key="9">
    <source>
        <dbReference type="Proteomes" id="UP000034387"/>
    </source>
</evidence>
<dbReference type="EMBL" id="JJPM01000030">
    <property type="protein sequence ID" value="KKG80069.1"/>
    <property type="molecule type" value="Genomic_DNA"/>
</dbReference>
<evidence type="ECO:0000313" key="4">
    <source>
        <dbReference type="EMBL" id="KKG88780.1"/>
    </source>
</evidence>
<dbReference type="EMBL" id="JJPR01000043">
    <property type="protein sequence ID" value="KKG88780.1"/>
    <property type="molecule type" value="Genomic_DNA"/>
</dbReference>
<dbReference type="Proteomes" id="UP000034950">
    <property type="component" value="Unassembled WGS sequence"/>
</dbReference>
<protein>
    <recommendedName>
        <fullName evidence="14">DUF4347 domain-containing protein</fullName>
    </recommendedName>
</protein>
<dbReference type="AlphaFoldDB" id="A0A0F8E5T7"/>
<gene>
    <name evidence="7" type="ORF">DKM28_00860</name>
    <name evidence="5" type="ORF">DU42_05050</name>
    <name evidence="2" type="ORF">DU43_10690</name>
    <name evidence="1" type="ORF">DU52_07560</name>
    <name evidence="4" type="ORF">DU57_14075</name>
    <name evidence="6" type="ORF">DU58_05410</name>
    <name evidence="3" type="ORF">DU59_06705</name>
</gene>
<evidence type="ECO:0008006" key="14">
    <source>
        <dbReference type="Google" id="ProtNLM"/>
    </source>
</evidence>
<dbReference type="EMBL" id="JJPA01000073">
    <property type="protein sequence ID" value="KKG35106.1"/>
    <property type="molecule type" value="Genomic_DNA"/>
</dbReference>
<evidence type="ECO:0000313" key="12">
    <source>
        <dbReference type="Proteomes" id="UP000034950"/>
    </source>
</evidence>
<evidence type="ECO:0000313" key="11">
    <source>
        <dbReference type="Proteomes" id="UP000034409"/>
    </source>
</evidence>
<dbReference type="EMBL" id="JJQD01000193">
    <property type="protein sequence ID" value="KKH23632.1"/>
    <property type="molecule type" value="Genomic_DNA"/>
</dbReference>
<evidence type="ECO:0000313" key="2">
    <source>
        <dbReference type="EMBL" id="KKG80069.1"/>
    </source>
</evidence>
<reference evidence="8 9" key="1">
    <citation type="journal article" date="2015" name="ISME J.">
        <title>Genomic and phenotypic differentiation among Methanosarcina mazei populations from Columbia River sediment.</title>
        <authorList>
            <person name="Youngblut N.D."/>
            <person name="Wirth J.S."/>
            <person name="Henriksen J.R."/>
            <person name="Smith M."/>
            <person name="Simon H."/>
            <person name="Metcalf W.W."/>
            <person name="Whitaker R.J."/>
        </authorList>
    </citation>
    <scope>NUCLEOTIDE SEQUENCE [LARGE SCALE GENOMIC DNA]</scope>
    <source>
        <strain evidence="6 8">1.F.A.2.8</strain>
        <strain evidence="1 10">3.F.A.1A.1</strain>
        <strain evidence="2">3.H.A.1A.1</strain>
        <strain evidence="4 12">3.H.A.2.6</strain>
        <strain evidence="3 11">3.H.A.2.8</strain>
        <strain evidence="5 9">3.H.M.2.7</strain>
    </source>
</reference>
<reference evidence="7 13" key="2">
    <citation type="submission" date="2018-05" db="EMBL/GenBank/DDBJ databases">
        <title>Methanosarcina gilichinskyana sp. nov., a novel methanogenic archaeon isolated from Holocene permafrost, North East Russia.</title>
        <authorList>
            <person name="Oshurkova V."/>
            <person name="Meer M."/>
            <person name="Bochkareva O."/>
            <person name="Shcherbakova V."/>
        </authorList>
    </citation>
    <scope>NUCLEOTIDE SEQUENCE [LARGE SCALE GENOMIC DNA]</scope>
    <source>
        <strain evidence="7 13">JL01</strain>
    </source>
</reference>
<dbReference type="Proteomes" id="UP000034227">
    <property type="component" value="Unassembled WGS sequence"/>
</dbReference>
<sequence>MNTKKVKLKYMYTICVLLFLFTVPVSAAPDALLDRSRTQFGDLTTSEINYINARFVEVKGDIMFIPDITSNLDFQTGAASDSYFINNGIDSLDDTTDVNIVLIHTHGGVSGSSCRLQFKDGSLLTASDVSNWLDQRDGGFFFAGACSSAKYTDLGYAFIYKGFDSYFGYRGTVNTMRNARFYAAFFEHASLADVEVCDAADYAEDQVFLDFGYADDVGDNTFFGDSNVCLNS</sequence>
<dbReference type="EMBL" id="JJPS01000150">
    <property type="protein sequence ID" value="KKG88255.1"/>
    <property type="molecule type" value="Genomic_DNA"/>
</dbReference>
<dbReference type="EMBL" id="JJPX01000097">
    <property type="protein sequence ID" value="KKH09463.1"/>
    <property type="molecule type" value="Genomic_DNA"/>
</dbReference>
<accession>A0A0F8E5T7</accession>
<evidence type="ECO:0000313" key="1">
    <source>
        <dbReference type="EMBL" id="KKG35106.1"/>
    </source>
</evidence>
<dbReference type="Proteomes" id="UP000034409">
    <property type="component" value="Unassembled WGS sequence"/>
</dbReference>
<evidence type="ECO:0000313" key="10">
    <source>
        <dbReference type="Proteomes" id="UP000034399"/>
    </source>
</evidence>
<evidence type="ECO:0000313" key="6">
    <source>
        <dbReference type="EMBL" id="KKH23632.1"/>
    </source>
</evidence>
<evidence type="ECO:0000313" key="13">
    <source>
        <dbReference type="Proteomes" id="UP000300067"/>
    </source>
</evidence>
<evidence type="ECO:0000313" key="5">
    <source>
        <dbReference type="EMBL" id="KKH09463.1"/>
    </source>
</evidence>
<evidence type="ECO:0000313" key="7">
    <source>
        <dbReference type="EMBL" id="QCR14794.1"/>
    </source>
</evidence>
<proteinExistence type="predicted"/>
<dbReference type="RefSeq" id="WP_048039033.1">
    <property type="nucleotide sequence ID" value="NZ_CP029709.1"/>
</dbReference>
<dbReference type="EMBL" id="CP029709">
    <property type="protein sequence ID" value="QCR14794.1"/>
    <property type="molecule type" value="Genomic_DNA"/>
</dbReference>
<evidence type="ECO:0000313" key="3">
    <source>
        <dbReference type="EMBL" id="KKG88255.1"/>
    </source>
</evidence>
<dbReference type="Proteomes" id="UP000034399">
    <property type="component" value="Unassembled WGS sequence"/>
</dbReference>
<dbReference type="PATRIC" id="fig|2209.44.peg.3073"/>
<dbReference type="Proteomes" id="UP000034387">
    <property type="component" value="Unassembled WGS sequence"/>
</dbReference>
<organism evidence="1 10">
    <name type="scientific">Methanosarcina mazei</name>
    <name type="common">Methanosarcina frisia</name>
    <dbReference type="NCBI Taxonomy" id="2209"/>
    <lineage>
        <taxon>Archaea</taxon>
        <taxon>Methanobacteriati</taxon>
        <taxon>Methanobacteriota</taxon>
        <taxon>Stenosarchaea group</taxon>
        <taxon>Methanomicrobia</taxon>
        <taxon>Methanosarcinales</taxon>
        <taxon>Methanosarcinaceae</taxon>
        <taxon>Methanosarcina</taxon>
    </lineage>
</organism>